<keyword evidence="2 5" id="KW-0479">Metal-binding</keyword>
<dbReference type="HAMAP" id="MF_00191">
    <property type="entry name" value="IspH"/>
    <property type="match status" value="1"/>
</dbReference>
<feature type="binding site" evidence="5">
    <location>
        <position position="222"/>
    </location>
    <ligand>
        <name>dimethylallyl diphosphate</name>
        <dbReference type="ChEBI" id="CHEBI:57623"/>
    </ligand>
</feature>
<feature type="binding site" evidence="5">
    <location>
        <position position="194"/>
    </location>
    <ligand>
        <name>[4Fe-4S] cluster</name>
        <dbReference type="ChEBI" id="CHEBI:49883"/>
    </ligand>
</feature>
<comment type="pathway">
    <text evidence="5">Isoprenoid biosynthesis; isopentenyl diphosphate biosynthesis via DXP pathway; isopentenyl diphosphate from 1-deoxy-D-xylulose 5-phosphate: step 6/6.</text>
</comment>
<feature type="binding site" evidence="5">
    <location>
        <position position="266"/>
    </location>
    <ligand>
        <name>isopentenyl diphosphate</name>
        <dbReference type="ChEBI" id="CHEBI:128769"/>
    </ligand>
</feature>
<dbReference type="Pfam" id="PF02401">
    <property type="entry name" value="LYTB"/>
    <property type="match status" value="1"/>
</dbReference>
<reference evidence="7" key="1">
    <citation type="submission" date="2016-10" db="EMBL/GenBank/DDBJ databases">
        <authorList>
            <person name="Varghese N."/>
            <person name="Submissions S."/>
        </authorList>
    </citation>
    <scope>NUCLEOTIDE SEQUENCE [LARGE SCALE GENOMIC DNA]</scope>
    <source>
        <strain evidence="7">DSM 16995</strain>
    </source>
</reference>
<gene>
    <name evidence="5" type="primary">ispH</name>
    <name evidence="6" type="ORF">SAMN05660337_2920</name>
</gene>
<comment type="function">
    <text evidence="5">Catalyzes the conversion of 1-hydroxy-2-methyl-2-(E)-butenyl 4-diphosphate (HMBPP) into a mixture of isopentenyl diphosphate (IPP) and dimethylallyl diphosphate (DMAPP). Acts in the terminal step of the DOXP/MEP pathway for isoprenoid precursor biosynthesis.</text>
</comment>
<dbReference type="PANTHER" id="PTHR30426">
    <property type="entry name" value="4-HYDROXY-3-METHYLBUT-2-ENYL DIPHOSPHATE REDUCTASE"/>
    <property type="match status" value="1"/>
</dbReference>
<feature type="binding site" evidence="5">
    <location>
        <position position="224"/>
    </location>
    <ligand>
        <name>(2E)-4-hydroxy-3-methylbut-2-enyl diphosphate</name>
        <dbReference type="ChEBI" id="CHEBI:128753"/>
    </ligand>
</feature>
<dbReference type="GO" id="GO:0051539">
    <property type="term" value="F:4 iron, 4 sulfur cluster binding"/>
    <property type="evidence" value="ECO:0007669"/>
    <property type="project" value="UniProtKB-UniRule"/>
</dbReference>
<dbReference type="InterPro" id="IPR003451">
    <property type="entry name" value="LytB/IspH"/>
</dbReference>
<dbReference type="GO" id="GO:0051745">
    <property type="term" value="F:4-hydroxy-3-methylbut-2-enyl diphosphate reductase activity"/>
    <property type="evidence" value="ECO:0007669"/>
    <property type="project" value="UniProtKB-UniRule"/>
</dbReference>
<dbReference type="GO" id="GO:0046872">
    <property type="term" value="F:metal ion binding"/>
    <property type="evidence" value="ECO:0007669"/>
    <property type="project" value="UniProtKB-KW"/>
</dbReference>
<evidence type="ECO:0000256" key="5">
    <source>
        <dbReference type="HAMAP-Rule" id="MF_00191"/>
    </source>
</evidence>
<feature type="binding site" evidence="5">
    <location>
        <position position="43"/>
    </location>
    <ligand>
        <name>isopentenyl diphosphate</name>
        <dbReference type="ChEBI" id="CHEBI:128769"/>
    </ligand>
</feature>
<evidence type="ECO:0000256" key="4">
    <source>
        <dbReference type="ARBA" id="ARBA00023014"/>
    </source>
</evidence>
<dbReference type="STRING" id="246191.SAMN05660337_2920"/>
<keyword evidence="1 5" id="KW-0004">4Fe-4S</keyword>
<comment type="catalytic activity">
    <reaction evidence="5">
        <text>isopentenyl diphosphate + 2 oxidized [2Fe-2S]-[ferredoxin] + H2O = (2E)-4-hydroxy-3-methylbut-2-enyl diphosphate + 2 reduced [2Fe-2S]-[ferredoxin] + 2 H(+)</text>
        <dbReference type="Rhea" id="RHEA:24488"/>
        <dbReference type="Rhea" id="RHEA-COMP:10000"/>
        <dbReference type="Rhea" id="RHEA-COMP:10001"/>
        <dbReference type="ChEBI" id="CHEBI:15377"/>
        <dbReference type="ChEBI" id="CHEBI:15378"/>
        <dbReference type="ChEBI" id="CHEBI:33737"/>
        <dbReference type="ChEBI" id="CHEBI:33738"/>
        <dbReference type="ChEBI" id="CHEBI:128753"/>
        <dbReference type="ChEBI" id="CHEBI:128769"/>
        <dbReference type="EC" id="1.17.7.4"/>
    </reaction>
</comment>
<dbReference type="Gene3D" id="3.40.1010.20">
    <property type="entry name" value="4-hydroxy-3-methylbut-2-enyl diphosphate reductase, catalytic domain"/>
    <property type="match status" value="2"/>
</dbReference>
<sequence>MSKVVRAETAGFCMGVDLALNKLDSLIENKDRGSIYILGPIIHNPQVLEEYEKKGVITANSADEIPRGSFAVIRAHGVPQNVEEELRERGINVIDATCPKVKKAQLLIKRNTTDGRILLLYGEDSHPEVKGLLSYAPSGTCLFDSTEELKSIELDPSKKYCLAAQTTQDRIIYDEIIQYLESKGLDVIVLNSICDATRQRQEEAIVLSSKVDHMIVVGGRISGNTRRLVQVVEATGTKCTHVEIAEELPLKGLKNFNTIGLTAGASTPKRLVDSIQQILEEL</sequence>
<dbReference type="UniPathway" id="UPA00056">
    <property type="reaction ID" value="UER00097"/>
</dbReference>
<proteinExistence type="inferred from homology"/>
<feature type="binding site" evidence="5">
    <location>
        <position position="43"/>
    </location>
    <ligand>
        <name>dimethylallyl diphosphate</name>
        <dbReference type="ChEBI" id="CHEBI:57623"/>
    </ligand>
</feature>
<dbReference type="GO" id="GO:0050992">
    <property type="term" value="P:dimethylallyl diphosphate biosynthetic process"/>
    <property type="evidence" value="ECO:0007669"/>
    <property type="project" value="UniProtKB-UniRule"/>
</dbReference>
<feature type="binding site" evidence="5">
    <location>
        <position position="266"/>
    </location>
    <ligand>
        <name>(2E)-4-hydroxy-3-methylbut-2-enyl diphosphate</name>
        <dbReference type="ChEBI" id="CHEBI:128753"/>
    </ligand>
</feature>
<keyword evidence="3 5" id="KW-0408">Iron</keyword>
<feature type="binding site" evidence="5">
    <location>
        <position position="98"/>
    </location>
    <ligand>
        <name>[4Fe-4S] cluster</name>
        <dbReference type="ChEBI" id="CHEBI:49883"/>
    </ligand>
</feature>
<feature type="binding site" evidence="5">
    <location>
        <position position="166"/>
    </location>
    <ligand>
        <name>(2E)-4-hydroxy-3-methylbut-2-enyl diphosphate</name>
        <dbReference type="ChEBI" id="CHEBI:128753"/>
    </ligand>
</feature>
<feature type="binding site" evidence="5">
    <location>
        <position position="222"/>
    </location>
    <ligand>
        <name>isopentenyl diphosphate</name>
        <dbReference type="ChEBI" id="CHEBI:128769"/>
    </ligand>
</feature>
<comment type="pathway">
    <text evidence="5">Isoprenoid biosynthesis; dimethylallyl diphosphate biosynthesis; dimethylallyl diphosphate from (2E)-4-hydroxy-3-methylbutenyl diphosphate: step 1/1.</text>
</comment>
<feature type="binding site" evidence="5">
    <location>
        <position position="43"/>
    </location>
    <ligand>
        <name>(2E)-4-hydroxy-3-methylbut-2-enyl diphosphate</name>
        <dbReference type="ChEBI" id="CHEBI:128753"/>
    </ligand>
</feature>
<feature type="binding site" evidence="5">
    <location>
        <position position="126"/>
    </location>
    <ligand>
        <name>(2E)-4-hydroxy-3-methylbut-2-enyl diphosphate</name>
        <dbReference type="ChEBI" id="CHEBI:128753"/>
    </ligand>
</feature>
<name>A0A1G9JRA0_9BACT</name>
<keyword evidence="4 5" id="KW-0411">Iron-sulfur</keyword>
<keyword evidence="5" id="KW-0560">Oxidoreductase</keyword>
<keyword evidence="5" id="KW-0414">Isoprene biosynthesis</keyword>
<evidence type="ECO:0000256" key="3">
    <source>
        <dbReference type="ARBA" id="ARBA00023004"/>
    </source>
</evidence>
<feature type="binding site" evidence="5">
    <location>
        <position position="224"/>
    </location>
    <ligand>
        <name>dimethylallyl diphosphate</name>
        <dbReference type="ChEBI" id="CHEBI:57623"/>
    </ligand>
</feature>
<dbReference type="PANTHER" id="PTHR30426:SF0">
    <property type="entry name" value="4-HYDROXY-3-METHYLBUT-2-ENYL DIPHOSPHATE REDUCTASE"/>
    <property type="match status" value="1"/>
</dbReference>
<dbReference type="UniPathway" id="UPA00059">
    <property type="reaction ID" value="UER00105"/>
</dbReference>
<comment type="cofactor">
    <cofactor evidence="5">
        <name>[4Fe-4S] cluster</name>
        <dbReference type="ChEBI" id="CHEBI:49883"/>
    </cofactor>
    <text evidence="5">Binds 1 [4Fe-4S] cluster per subunit.</text>
</comment>
<feature type="binding site" evidence="5">
    <location>
        <position position="224"/>
    </location>
    <ligand>
        <name>isopentenyl diphosphate</name>
        <dbReference type="ChEBI" id="CHEBI:128769"/>
    </ligand>
</feature>
<comment type="caution">
    <text evidence="5">Lacks conserved residue(s) required for the propagation of feature annotation.</text>
</comment>
<dbReference type="EC" id="1.17.7.4" evidence="5"/>
<protein>
    <recommendedName>
        <fullName evidence="5">4-hydroxy-3-methylbut-2-enyl diphosphate reductase</fullName>
        <shortName evidence="5">HMBPP reductase</shortName>
        <ecNumber evidence="5">1.17.7.4</ecNumber>
    </recommendedName>
</protein>
<feature type="binding site" evidence="5">
    <location>
        <position position="126"/>
    </location>
    <ligand>
        <name>isopentenyl diphosphate</name>
        <dbReference type="ChEBI" id="CHEBI:128769"/>
    </ligand>
</feature>
<feature type="binding site" evidence="5">
    <location>
        <position position="76"/>
    </location>
    <ligand>
        <name>dimethylallyl diphosphate</name>
        <dbReference type="ChEBI" id="CHEBI:57623"/>
    </ligand>
</feature>
<dbReference type="Proteomes" id="UP000199053">
    <property type="component" value="Unassembled WGS sequence"/>
</dbReference>
<dbReference type="RefSeq" id="WP_092162379.1">
    <property type="nucleotide sequence ID" value="NZ_FNGA01000004.1"/>
</dbReference>
<dbReference type="NCBIfam" id="TIGR00216">
    <property type="entry name" value="ispH_lytB"/>
    <property type="match status" value="1"/>
</dbReference>
<dbReference type="OrthoDB" id="9804068at2"/>
<dbReference type="Gene3D" id="3.40.50.11270">
    <property type="match status" value="1"/>
</dbReference>
<feature type="active site" description="Proton donor" evidence="5">
    <location>
        <position position="128"/>
    </location>
</feature>
<feature type="binding site" evidence="5">
    <location>
        <position position="126"/>
    </location>
    <ligand>
        <name>dimethylallyl diphosphate</name>
        <dbReference type="ChEBI" id="CHEBI:57623"/>
    </ligand>
</feature>
<dbReference type="GO" id="GO:0016114">
    <property type="term" value="P:terpenoid biosynthetic process"/>
    <property type="evidence" value="ECO:0007669"/>
    <property type="project" value="UniProtKB-UniRule"/>
</dbReference>
<comment type="similarity">
    <text evidence="5">Belongs to the IspH family.</text>
</comment>
<organism evidence="6 7">
    <name type="scientific">Maridesulfovibrio ferrireducens</name>
    <dbReference type="NCBI Taxonomy" id="246191"/>
    <lineage>
        <taxon>Bacteria</taxon>
        <taxon>Pseudomonadati</taxon>
        <taxon>Thermodesulfobacteriota</taxon>
        <taxon>Desulfovibrionia</taxon>
        <taxon>Desulfovibrionales</taxon>
        <taxon>Desulfovibrionaceae</taxon>
        <taxon>Maridesulfovibrio</taxon>
    </lineage>
</organism>
<keyword evidence="7" id="KW-1185">Reference proteome</keyword>
<feature type="binding site" evidence="5">
    <location>
        <position position="222"/>
    </location>
    <ligand>
        <name>(2E)-4-hydroxy-3-methylbut-2-enyl diphosphate</name>
        <dbReference type="ChEBI" id="CHEBI:128753"/>
    </ligand>
</feature>
<dbReference type="CDD" id="cd13944">
    <property type="entry name" value="lytB_ispH"/>
    <property type="match status" value="1"/>
</dbReference>
<accession>A0A1G9JRA0</accession>
<feature type="binding site" evidence="5">
    <location>
        <position position="76"/>
    </location>
    <ligand>
        <name>isopentenyl diphosphate</name>
        <dbReference type="ChEBI" id="CHEBI:128769"/>
    </ligand>
</feature>
<evidence type="ECO:0000256" key="1">
    <source>
        <dbReference type="ARBA" id="ARBA00022485"/>
    </source>
</evidence>
<dbReference type="EMBL" id="FNGA01000004">
    <property type="protein sequence ID" value="SDL40079.1"/>
    <property type="molecule type" value="Genomic_DNA"/>
</dbReference>
<dbReference type="AlphaFoldDB" id="A0A1G9JRA0"/>
<evidence type="ECO:0000256" key="2">
    <source>
        <dbReference type="ARBA" id="ARBA00022723"/>
    </source>
</evidence>
<feature type="binding site" evidence="5">
    <location>
        <position position="76"/>
    </location>
    <ligand>
        <name>(2E)-4-hydroxy-3-methylbut-2-enyl diphosphate</name>
        <dbReference type="ChEBI" id="CHEBI:128753"/>
    </ligand>
</feature>
<evidence type="ECO:0000313" key="6">
    <source>
        <dbReference type="EMBL" id="SDL40079.1"/>
    </source>
</evidence>
<comment type="catalytic activity">
    <reaction evidence="5">
        <text>dimethylallyl diphosphate + 2 oxidized [2Fe-2S]-[ferredoxin] + H2O = (2E)-4-hydroxy-3-methylbut-2-enyl diphosphate + 2 reduced [2Fe-2S]-[ferredoxin] + 2 H(+)</text>
        <dbReference type="Rhea" id="RHEA:24825"/>
        <dbReference type="Rhea" id="RHEA-COMP:10000"/>
        <dbReference type="Rhea" id="RHEA-COMP:10001"/>
        <dbReference type="ChEBI" id="CHEBI:15377"/>
        <dbReference type="ChEBI" id="CHEBI:15378"/>
        <dbReference type="ChEBI" id="CHEBI:33737"/>
        <dbReference type="ChEBI" id="CHEBI:33738"/>
        <dbReference type="ChEBI" id="CHEBI:57623"/>
        <dbReference type="ChEBI" id="CHEBI:128753"/>
        <dbReference type="EC" id="1.17.7.4"/>
    </reaction>
</comment>
<evidence type="ECO:0000313" key="7">
    <source>
        <dbReference type="Proteomes" id="UP000199053"/>
    </source>
</evidence>
<feature type="binding site" evidence="5">
    <location>
        <position position="266"/>
    </location>
    <ligand>
        <name>dimethylallyl diphosphate</name>
        <dbReference type="ChEBI" id="CHEBI:57623"/>
    </ligand>
</feature>
<dbReference type="GO" id="GO:0019288">
    <property type="term" value="P:isopentenyl diphosphate biosynthetic process, methylerythritol 4-phosphate pathway"/>
    <property type="evidence" value="ECO:0007669"/>
    <property type="project" value="UniProtKB-UniRule"/>
</dbReference>
<feature type="binding site" evidence="5">
    <location>
        <position position="13"/>
    </location>
    <ligand>
        <name>[4Fe-4S] cluster</name>
        <dbReference type="ChEBI" id="CHEBI:49883"/>
    </ligand>
</feature>